<keyword evidence="2" id="KW-0378">Hydrolase</keyword>
<dbReference type="Pfam" id="PF02541">
    <property type="entry name" value="Ppx-GppA"/>
    <property type="match status" value="1"/>
</dbReference>
<dbReference type="AlphaFoldDB" id="A0A3E0H774"/>
<dbReference type="OrthoDB" id="9793035at2"/>
<dbReference type="PANTHER" id="PTHR30005:SF0">
    <property type="entry name" value="RETROGRADE REGULATION PROTEIN 2"/>
    <property type="match status" value="1"/>
</dbReference>
<dbReference type="InterPro" id="IPR043129">
    <property type="entry name" value="ATPase_NBD"/>
</dbReference>
<evidence type="ECO:0000256" key="1">
    <source>
        <dbReference type="ARBA" id="ARBA00007125"/>
    </source>
</evidence>
<dbReference type="InterPro" id="IPR003695">
    <property type="entry name" value="Ppx_GppA_N"/>
</dbReference>
<dbReference type="SUPFAM" id="SSF53067">
    <property type="entry name" value="Actin-like ATPase domain"/>
    <property type="match status" value="2"/>
</dbReference>
<dbReference type="InterPro" id="IPR050273">
    <property type="entry name" value="GppA/Ppx_hydrolase"/>
</dbReference>
<feature type="domain" description="Ppx/GppA phosphatase N-terminal" evidence="3">
    <location>
        <begin position="32"/>
        <end position="301"/>
    </location>
</feature>
<dbReference type="PANTHER" id="PTHR30005">
    <property type="entry name" value="EXOPOLYPHOSPHATASE"/>
    <property type="match status" value="1"/>
</dbReference>
<evidence type="ECO:0000259" key="3">
    <source>
        <dbReference type="Pfam" id="PF02541"/>
    </source>
</evidence>
<dbReference type="Proteomes" id="UP000256269">
    <property type="component" value="Unassembled WGS sequence"/>
</dbReference>
<keyword evidence="5" id="KW-1185">Reference proteome</keyword>
<evidence type="ECO:0000313" key="4">
    <source>
        <dbReference type="EMBL" id="REH39289.1"/>
    </source>
</evidence>
<evidence type="ECO:0000256" key="2">
    <source>
        <dbReference type="ARBA" id="ARBA00022801"/>
    </source>
</evidence>
<organism evidence="4 5">
    <name type="scientific">Kutzneria buriramensis</name>
    <dbReference type="NCBI Taxonomy" id="1045776"/>
    <lineage>
        <taxon>Bacteria</taxon>
        <taxon>Bacillati</taxon>
        <taxon>Actinomycetota</taxon>
        <taxon>Actinomycetes</taxon>
        <taxon>Pseudonocardiales</taxon>
        <taxon>Pseudonocardiaceae</taxon>
        <taxon>Kutzneria</taxon>
    </lineage>
</organism>
<dbReference type="CDD" id="cd24056">
    <property type="entry name" value="ASKHA_NBD_MtPPX1-like"/>
    <property type="match status" value="1"/>
</dbReference>
<reference evidence="4 5" key="1">
    <citation type="submission" date="2018-08" db="EMBL/GenBank/DDBJ databases">
        <title>Genomic Encyclopedia of Archaeal and Bacterial Type Strains, Phase II (KMG-II): from individual species to whole genera.</title>
        <authorList>
            <person name="Goeker M."/>
        </authorList>
    </citation>
    <scope>NUCLEOTIDE SEQUENCE [LARGE SCALE GENOMIC DNA]</scope>
    <source>
        <strain evidence="4 5">DSM 45791</strain>
    </source>
</reference>
<dbReference type="FunFam" id="3.30.420.150:FF:000006">
    <property type="entry name" value="Ppx/GppA family phosphatase"/>
    <property type="match status" value="1"/>
</dbReference>
<dbReference type="Gene3D" id="3.30.420.40">
    <property type="match status" value="1"/>
</dbReference>
<protein>
    <submittedName>
        <fullName evidence="4">Exopolyphosphatase/guanosine-5'-triphosphate, 3'-diphosphate pyrophosphatase</fullName>
    </submittedName>
</protein>
<comment type="similarity">
    <text evidence="1">Belongs to the GppA/Ppx family.</text>
</comment>
<sequence>MRLGVLDIGSNSAQLEVVDVVAGGPPLPAYALKEPTLLAESFTADGAIAPDGVDRVVGAVGRAMQTARGLEVEQLYAFGTSAIRDAANRDEVVDLLDAETGVRPQFLSGEDEARLTYVAARRWYGWSGGRLLTLDIGGGSMEIVFGTGLLPDLVVTLPLGAGRLTRQFLPDDLPLGKQMRRLRRHVRHQLREVADRVAWEGTPTLTVATSKTFKQLARLAGAPAQRQGPFVRRRLAVEDVATWIPRLARTPVAERTQFRGVSQSRARQVLAGAMVAHAAMKELAVPSVDVCPWALREGVMLCHAVWDARTFLPLQPVSLTQRPDVCDIRQLVGGATPA</sequence>
<comment type="caution">
    <text evidence="4">The sequence shown here is derived from an EMBL/GenBank/DDBJ whole genome shotgun (WGS) entry which is preliminary data.</text>
</comment>
<accession>A0A3E0H774</accession>
<name>A0A3E0H774_9PSEU</name>
<dbReference type="Gene3D" id="3.30.420.150">
    <property type="entry name" value="Exopolyphosphatase. Domain 2"/>
    <property type="match status" value="1"/>
</dbReference>
<proteinExistence type="inferred from homology"/>
<dbReference type="GO" id="GO:0016462">
    <property type="term" value="F:pyrophosphatase activity"/>
    <property type="evidence" value="ECO:0007669"/>
    <property type="project" value="TreeGrafter"/>
</dbReference>
<dbReference type="RefSeq" id="WP_116178630.1">
    <property type="nucleotide sequence ID" value="NZ_CP144375.1"/>
</dbReference>
<evidence type="ECO:0000313" key="5">
    <source>
        <dbReference type="Proteomes" id="UP000256269"/>
    </source>
</evidence>
<dbReference type="EMBL" id="QUNO01000013">
    <property type="protein sequence ID" value="REH39289.1"/>
    <property type="molecule type" value="Genomic_DNA"/>
</dbReference>
<gene>
    <name evidence="4" type="ORF">BCF44_113144</name>
</gene>